<dbReference type="STRING" id="278944.A0A4Z1HH97"/>
<gene>
    <name evidence="1" type="ORF">BOTNAR_0476g00040</name>
</gene>
<reference evidence="1 2" key="1">
    <citation type="submission" date="2017-12" db="EMBL/GenBank/DDBJ databases">
        <title>Comparative genomics of Botrytis spp.</title>
        <authorList>
            <person name="Valero-Jimenez C.A."/>
            <person name="Tapia P."/>
            <person name="Veloso J."/>
            <person name="Silva-Moreno E."/>
            <person name="Staats M."/>
            <person name="Valdes J.H."/>
            <person name="Van Kan J.A.L."/>
        </authorList>
    </citation>
    <scope>NUCLEOTIDE SEQUENCE [LARGE SCALE GENOMIC DNA]</scope>
    <source>
        <strain evidence="1 2">MUCL2120</strain>
    </source>
</reference>
<dbReference type="Proteomes" id="UP000297452">
    <property type="component" value="Unassembled WGS sequence"/>
</dbReference>
<sequence>MATQETPFAGKFGHPRGPGHELLREWLPLKKSGLTPASPSAVDWGKLVSADRHKAIETYQRTRFWGFSARELEQIGALADIRPDKWDSDSTTGWVDLDTVPIHPIFERQHWEREDVIPLHFPKHPYGDGDKFWEIKGNDEIWEAIQSALKIATLVLSNIATWQWFDALLNGMYEKIPDDELPAEIRGSDYWRFYPPNTLDYQERITALNEFFNEIVGSISWAFGVGQVSLECFPQDGTYTSGMTVGPRNSVLNLKGTTFNLIAHNLVEPLLNPNLLPEDRALDTFQIVSVILHELTHAMVTYLSAKMKDTDSRYDGEPYFMDEPIAETFSMQTSVFGGIDIPLVSGLDLPGKSCGGMVQFNFTSVWFGGVSGGPVLPPSEIQKLWDIRASYPVPVDWFMGLHDQNFWSFYLRAFGPKATHMGPKIVGQWNFKSDQLYATAPKGDEDPSPLDVPSLARESEMCPRYDEIKKYFEDNRTALGLGAMKSTIPSPLLRSYVVRHGGINLTNPEWTNFFVMNRYSHAGHGMIGLIEDGWRRPEIPIGPVRQPSLLRRVSTRLQPSASRPKRDQPQPPSDKLAQVFAIVCSAILKKVNPLEETLD</sequence>
<comment type="caution">
    <text evidence="1">The sequence shown here is derived from an EMBL/GenBank/DDBJ whole genome shotgun (WGS) entry which is preliminary data.</text>
</comment>
<dbReference type="OrthoDB" id="10254945at2759"/>
<dbReference type="EMBL" id="PQXJ01000476">
    <property type="protein sequence ID" value="TGO48416.1"/>
    <property type="molecule type" value="Genomic_DNA"/>
</dbReference>
<organism evidence="1 2">
    <name type="scientific">Botryotinia narcissicola</name>
    <dbReference type="NCBI Taxonomy" id="278944"/>
    <lineage>
        <taxon>Eukaryota</taxon>
        <taxon>Fungi</taxon>
        <taxon>Dikarya</taxon>
        <taxon>Ascomycota</taxon>
        <taxon>Pezizomycotina</taxon>
        <taxon>Leotiomycetes</taxon>
        <taxon>Helotiales</taxon>
        <taxon>Sclerotiniaceae</taxon>
        <taxon>Botryotinia</taxon>
    </lineage>
</organism>
<proteinExistence type="predicted"/>
<accession>A0A4Z1HH97</accession>
<evidence type="ECO:0000313" key="1">
    <source>
        <dbReference type="EMBL" id="TGO48416.1"/>
    </source>
</evidence>
<dbReference type="AlphaFoldDB" id="A0A4Z1HH97"/>
<evidence type="ECO:0000313" key="2">
    <source>
        <dbReference type="Proteomes" id="UP000297452"/>
    </source>
</evidence>
<keyword evidence="2" id="KW-1185">Reference proteome</keyword>
<name>A0A4Z1HH97_9HELO</name>
<protein>
    <submittedName>
        <fullName evidence="1">Uncharacterized protein</fullName>
    </submittedName>
</protein>